<dbReference type="Proteomes" id="UP000005744">
    <property type="component" value="Unassembled WGS sequence"/>
</dbReference>
<dbReference type="Gene3D" id="1.20.1270.390">
    <property type="match status" value="1"/>
</dbReference>
<dbReference type="RefSeq" id="WP_002683746.1">
    <property type="nucleotide sequence ID" value="NZ_JH600070.1"/>
</dbReference>
<sequence>MRTVPQSFGTVLCLLLTIGGCASVPIQEMSDARQALKAAEDVQAERYATSKLEAAKESLLEAEQNLEQGHMGQARYAAVRAKEQAVGAHNVTIALDRAGEMWERLVNLGLQPAYIAIILQKAKSSAEEGSIEESLSLVEIFFREGRDYLNQFYLEQAHILLETVRNNQSHLNTNQLATFQAAELAYQAERGEEAINLIRNLHNRLQAIIP</sequence>
<dbReference type="PROSITE" id="PS51257">
    <property type="entry name" value="PROKAR_LIPOPROTEIN"/>
    <property type="match status" value="1"/>
</dbReference>
<protein>
    <submittedName>
        <fullName evidence="1">Uncharacterized protein</fullName>
    </submittedName>
</protein>
<dbReference type="HOGENOM" id="CLU_1325855_0_0_6"/>
<dbReference type="EMBL" id="JH600070">
    <property type="protein sequence ID" value="EIJ41642.1"/>
    <property type="molecule type" value="Genomic_DNA"/>
</dbReference>
<organism evidence="1 2">
    <name type="scientific">Beggiatoa alba B18LD</name>
    <dbReference type="NCBI Taxonomy" id="395493"/>
    <lineage>
        <taxon>Bacteria</taxon>
        <taxon>Pseudomonadati</taxon>
        <taxon>Pseudomonadota</taxon>
        <taxon>Gammaproteobacteria</taxon>
        <taxon>Thiotrichales</taxon>
        <taxon>Thiotrichaceae</taxon>
        <taxon>Beggiatoa</taxon>
    </lineage>
</organism>
<evidence type="ECO:0000313" key="2">
    <source>
        <dbReference type="Proteomes" id="UP000005744"/>
    </source>
</evidence>
<name>I3CDE9_9GAMM</name>
<reference evidence="1 2" key="1">
    <citation type="submission" date="2011-11" db="EMBL/GenBank/DDBJ databases">
        <title>Improved High-Quality Draft sequence of Beggiatoa alba B18lD.</title>
        <authorList>
            <consortium name="US DOE Joint Genome Institute"/>
            <person name="Lucas S."/>
            <person name="Han J."/>
            <person name="Lapidus A."/>
            <person name="Cheng J.-F."/>
            <person name="Goodwin L."/>
            <person name="Pitluck S."/>
            <person name="Peters L."/>
            <person name="Mikhailova N."/>
            <person name="Held B."/>
            <person name="Detter J.C."/>
            <person name="Han C."/>
            <person name="Tapia R."/>
            <person name="Land M."/>
            <person name="Hauser L."/>
            <person name="Kyrpides N."/>
            <person name="Ivanova N."/>
            <person name="Pagani I."/>
            <person name="Samuel K."/>
            <person name="Teske A."/>
            <person name="Mueller J."/>
            <person name="Woyke T."/>
        </authorList>
    </citation>
    <scope>NUCLEOTIDE SEQUENCE [LARGE SCALE GENOMIC DNA]</scope>
    <source>
        <strain evidence="1 2">B18LD</strain>
    </source>
</reference>
<dbReference type="AlphaFoldDB" id="I3CDE9"/>
<proteinExistence type="predicted"/>
<dbReference type="OrthoDB" id="5796796at2"/>
<keyword evidence="2" id="KW-1185">Reference proteome</keyword>
<evidence type="ECO:0000313" key="1">
    <source>
        <dbReference type="EMBL" id="EIJ41642.1"/>
    </source>
</evidence>
<accession>I3CDE9</accession>
<gene>
    <name evidence="1" type="ORF">BegalDRAFT_0730</name>
</gene>